<proteinExistence type="inferred from homology"/>
<dbReference type="RefSeq" id="WP_145859200.1">
    <property type="nucleotide sequence ID" value="NZ_RPFW01000007.1"/>
</dbReference>
<evidence type="ECO:0000313" key="7">
    <source>
        <dbReference type="EMBL" id="TVZ00972.1"/>
    </source>
</evidence>
<dbReference type="SUPFAM" id="SSF53098">
    <property type="entry name" value="Ribonuclease H-like"/>
    <property type="match status" value="1"/>
</dbReference>
<dbReference type="PANTHER" id="PTHR33317:SF4">
    <property type="entry name" value="POLYNUCLEOTIDYL TRANSFERASE, RIBONUCLEASE H-LIKE SUPERFAMILY PROTEIN"/>
    <property type="match status" value="1"/>
</dbReference>
<accession>A0A6P2BPM1</accession>
<dbReference type="OrthoDB" id="9790539at2"/>
<gene>
    <name evidence="7" type="primary">ruvX</name>
    <name evidence="7" type="ORF">EAS64_32100</name>
</gene>
<dbReference type="EMBL" id="RPFW01000007">
    <property type="protein sequence ID" value="TVZ00972.1"/>
    <property type="molecule type" value="Genomic_DNA"/>
</dbReference>
<comment type="subcellular location">
    <subcellularLocation>
        <location evidence="5">Cytoplasm</location>
    </subcellularLocation>
</comment>
<evidence type="ECO:0000313" key="8">
    <source>
        <dbReference type="Proteomes" id="UP000460272"/>
    </source>
</evidence>
<keyword evidence="8" id="KW-1185">Reference proteome</keyword>
<dbReference type="CDD" id="cd16964">
    <property type="entry name" value="YqgF"/>
    <property type="match status" value="1"/>
</dbReference>
<keyword evidence="3 5" id="KW-0540">Nuclease</keyword>
<dbReference type="GO" id="GO:0016788">
    <property type="term" value="F:hydrolase activity, acting on ester bonds"/>
    <property type="evidence" value="ECO:0007669"/>
    <property type="project" value="UniProtKB-UniRule"/>
</dbReference>
<dbReference type="SMART" id="SM00732">
    <property type="entry name" value="YqgFc"/>
    <property type="match status" value="1"/>
</dbReference>
<organism evidence="7 8">
    <name type="scientific">Trebonia kvetii</name>
    <dbReference type="NCBI Taxonomy" id="2480626"/>
    <lineage>
        <taxon>Bacteria</taxon>
        <taxon>Bacillati</taxon>
        <taxon>Actinomycetota</taxon>
        <taxon>Actinomycetes</taxon>
        <taxon>Streptosporangiales</taxon>
        <taxon>Treboniaceae</taxon>
        <taxon>Trebonia</taxon>
    </lineage>
</organism>
<protein>
    <recommendedName>
        <fullName evidence="5">Putative pre-16S rRNA nuclease</fullName>
        <ecNumber evidence="5">3.1.-.-</ecNumber>
    </recommendedName>
</protein>
<dbReference type="GO" id="GO:0005829">
    <property type="term" value="C:cytosol"/>
    <property type="evidence" value="ECO:0007669"/>
    <property type="project" value="TreeGrafter"/>
</dbReference>
<comment type="similarity">
    <text evidence="5">Belongs to the YqgF HJR family.</text>
</comment>
<dbReference type="PANTHER" id="PTHR33317">
    <property type="entry name" value="POLYNUCLEOTIDYL TRANSFERASE, RIBONUCLEASE H-LIKE SUPERFAMILY PROTEIN"/>
    <property type="match status" value="1"/>
</dbReference>
<dbReference type="Gene3D" id="3.30.420.140">
    <property type="entry name" value="YqgF/RNase H-like domain"/>
    <property type="match status" value="1"/>
</dbReference>
<evidence type="ECO:0000256" key="1">
    <source>
        <dbReference type="ARBA" id="ARBA00022490"/>
    </source>
</evidence>
<keyword evidence="4 5" id="KW-0378">Hydrolase</keyword>
<sequence>MRTGVRLAVDPGTVRIGVARSDPRGVLATPLTVVRRGKGDLDALASLATAEEAMEILVGLPRSLSGRDGQAAVSARQFAADLAARVAPLPVRLFDERFTTSTAHEALRASGHDSRARRQTVDAAAAAVLLEAALEAERRTGDAPGQLVELGTAR</sequence>
<dbReference type="GO" id="GO:0000967">
    <property type="term" value="P:rRNA 5'-end processing"/>
    <property type="evidence" value="ECO:0007669"/>
    <property type="project" value="UniProtKB-UniRule"/>
</dbReference>
<dbReference type="InterPro" id="IPR005227">
    <property type="entry name" value="YqgF"/>
</dbReference>
<feature type="domain" description="YqgF/RNase H-like" evidence="6">
    <location>
        <begin position="4"/>
        <end position="103"/>
    </location>
</feature>
<evidence type="ECO:0000256" key="3">
    <source>
        <dbReference type="ARBA" id="ARBA00022722"/>
    </source>
</evidence>
<evidence type="ECO:0000259" key="6">
    <source>
        <dbReference type="SMART" id="SM00732"/>
    </source>
</evidence>
<comment type="caution">
    <text evidence="7">The sequence shown here is derived from an EMBL/GenBank/DDBJ whole genome shotgun (WGS) entry which is preliminary data.</text>
</comment>
<reference evidence="7 8" key="1">
    <citation type="submission" date="2018-11" db="EMBL/GenBank/DDBJ databases">
        <title>Trebonia kvetii gen.nov., sp.nov., a novel acidophilic actinobacterium, and proposal of the new actinobacterial family Treboniaceae fam. nov.</title>
        <authorList>
            <person name="Rapoport D."/>
            <person name="Sagova-Mareckova M."/>
            <person name="Sedlacek I."/>
            <person name="Provaznik J."/>
            <person name="Kralova S."/>
            <person name="Pavlinic D."/>
            <person name="Benes V."/>
            <person name="Kopecky J."/>
        </authorList>
    </citation>
    <scope>NUCLEOTIDE SEQUENCE [LARGE SCALE GENOMIC DNA]</scope>
    <source>
        <strain evidence="7 8">15Tr583</strain>
    </source>
</reference>
<dbReference type="Proteomes" id="UP000460272">
    <property type="component" value="Unassembled WGS sequence"/>
</dbReference>
<dbReference type="AlphaFoldDB" id="A0A6P2BPM1"/>
<comment type="function">
    <text evidence="5">Could be a nuclease involved in processing of the 5'-end of pre-16S rRNA.</text>
</comment>
<dbReference type="Pfam" id="PF03652">
    <property type="entry name" value="RuvX"/>
    <property type="match status" value="1"/>
</dbReference>
<dbReference type="InterPro" id="IPR012337">
    <property type="entry name" value="RNaseH-like_sf"/>
</dbReference>
<dbReference type="InterPro" id="IPR006641">
    <property type="entry name" value="YqgF/RNaseH-like_dom"/>
</dbReference>
<evidence type="ECO:0000256" key="4">
    <source>
        <dbReference type="ARBA" id="ARBA00022801"/>
    </source>
</evidence>
<dbReference type="NCBIfam" id="TIGR00250">
    <property type="entry name" value="RNAse_H_YqgF"/>
    <property type="match status" value="1"/>
</dbReference>
<dbReference type="HAMAP" id="MF_00651">
    <property type="entry name" value="Nuclease_YqgF"/>
    <property type="match status" value="1"/>
</dbReference>
<keyword evidence="2 5" id="KW-0690">Ribosome biogenesis</keyword>
<name>A0A6P2BPM1_9ACTN</name>
<dbReference type="EC" id="3.1.-.-" evidence="5"/>
<dbReference type="GO" id="GO:0004518">
    <property type="term" value="F:nuclease activity"/>
    <property type="evidence" value="ECO:0007669"/>
    <property type="project" value="UniProtKB-KW"/>
</dbReference>
<evidence type="ECO:0000256" key="5">
    <source>
        <dbReference type="HAMAP-Rule" id="MF_00651"/>
    </source>
</evidence>
<keyword evidence="1 5" id="KW-0963">Cytoplasm</keyword>
<dbReference type="InterPro" id="IPR037027">
    <property type="entry name" value="YqgF/RNaseH-like_dom_sf"/>
</dbReference>
<evidence type="ECO:0000256" key="2">
    <source>
        <dbReference type="ARBA" id="ARBA00022517"/>
    </source>
</evidence>